<keyword evidence="3" id="KW-1185">Reference proteome</keyword>
<gene>
    <name evidence="2" type="ORF">Zmor_016350</name>
</gene>
<reference evidence="2" key="1">
    <citation type="journal article" date="2023" name="G3 (Bethesda)">
        <title>Whole genome assemblies of Zophobas morio and Tenebrio molitor.</title>
        <authorList>
            <person name="Kaur S."/>
            <person name="Stinson S.A."/>
            <person name="diCenzo G.C."/>
        </authorList>
    </citation>
    <scope>NUCLEOTIDE SEQUENCE</scope>
    <source>
        <strain evidence="2">QUZm001</strain>
    </source>
</reference>
<name>A0AA38LZ33_9CUCU</name>
<evidence type="ECO:0000313" key="3">
    <source>
        <dbReference type="Proteomes" id="UP001168821"/>
    </source>
</evidence>
<dbReference type="EMBL" id="JALNTZ010004088">
    <property type="protein sequence ID" value="KAJ3615532.1"/>
    <property type="molecule type" value="Genomic_DNA"/>
</dbReference>
<dbReference type="AlphaFoldDB" id="A0AA38LZ33"/>
<accession>A0AA38LZ33</accession>
<feature type="region of interest" description="Disordered" evidence="1">
    <location>
        <begin position="51"/>
        <end position="82"/>
    </location>
</feature>
<evidence type="ECO:0000256" key="1">
    <source>
        <dbReference type="SAM" id="MobiDB-lite"/>
    </source>
</evidence>
<evidence type="ECO:0000313" key="2">
    <source>
        <dbReference type="EMBL" id="KAJ3615532.1"/>
    </source>
</evidence>
<comment type="caution">
    <text evidence="2">The sequence shown here is derived from an EMBL/GenBank/DDBJ whole genome shotgun (WGS) entry which is preliminary data.</text>
</comment>
<sequence>MVAKDTTLRQRGKKWQYERIKSACSGWGAVLESLMKARGNFLGVVPEFSELEGSQPETPPLDSRQKPNSLEVLKNTRQHSST</sequence>
<dbReference type="Proteomes" id="UP001168821">
    <property type="component" value="Unassembled WGS sequence"/>
</dbReference>
<protein>
    <submittedName>
        <fullName evidence="2">Uncharacterized protein</fullName>
    </submittedName>
</protein>
<organism evidence="2 3">
    <name type="scientific">Zophobas morio</name>
    <dbReference type="NCBI Taxonomy" id="2755281"/>
    <lineage>
        <taxon>Eukaryota</taxon>
        <taxon>Metazoa</taxon>
        <taxon>Ecdysozoa</taxon>
        <taxon>Arthropoda</taxon>
        <taxon>Hexapoda</taxon>
        <taxon>Insecta</taxon>
        <taxon>Pterygota</taxon>
        <taxon>Neoptera</taxon>
        <taxon>Endopterygota</taxon>
        <taxon>Coleoptera</taxon>
        <taxon>Polyphaga</taxon>
        <taxon>Cucujiformia</taxon>
        <taxon>Tenebrionidae</taxon>
        <taxon>Zophobas</taxon>
    </lineage>
</organism>
<proteinExistence type="predicted"/>